<keyword evidence="1" id="KW-0472">Membrane</keyword>
<keyword evidence="1" id="KW-0812">Transmembrane</keyword>
<reference evidence="2" key="3">
    <citation type="journal article" date="2021" name="Syst. Appl. Microbiol.">
        <title>Roseomonas hellenica sp. nov., isolated from roots of wild-growing Alkanna tinctoria.</title>
        <authorList>
            <person name="Rat A."/>
            <person name="Naranjo H.D."/>
            <person name="Lebbe L."/>
            <person name="Cnockaert M."/>
            <person name="Krigas N."/>
            <person name="Grigoriadou K."/>
            <person name="Maloupa E."/>
            <person name="Willems A."/>
        </authorList>
    </citation>
    <scope>NUCLEOTIDE SEQUENCE</scope>
    <source>
        <strain evidence="2">LMG 31161</strain>
    </source>
</reference>
<evidence type="ECO:0000313" key="3">
    <source>
        <dbReference type="EMBL" id="NKE17682.1"/>
    </source>
</evidence>
<reference evidence="2" key="1">
    <citation type="submission" date="2020-01" db="EMBL/GenBank/DDBJ databases">
        <authorList>
            <person name="Rat A."/>
        </authorList>
    </citation>
    <scope>NUCLEOTIDE SEQUENCE</scope>
    <source>
        <strain evidence="2">LMG 31161</strain>
    </source>
</reference>
<protein>
    <recommendedName>
        <fullName evidence="6">DUF502 domain-containing protein</fullName>
    </recommendedName>
</protein>
<accession>A0A9X9WDT3</accession>
<evidence type="ECO:0000256" key="1">
    <source>
        <dbReference type="SAM" id="Phobius"/>
    </source>
</evidence>
<keyword evidence="1" id="KW-1133">Transmembrane helix</keyword>
<comment type="caution">
    <text evidence="2">The sequence shown here is derived from an EMBL/GenBank/DDBJ whole genome shotgun (WGS) entry which is preliminary data.</text>
</comment>
<dbReference type="AlphaFoldDB" id="A0A9X9WDT3"/>
<keyword evidence="4" id="KW-1185">Reference proteome</keyword>
<reference evidence="3 4" key="2">
    <citation type="submission" date="2020-02" db="EMBL/GenBank/DDBJ databases">
        <authorList>
            <person name="Sun Q."/>
            <person name="Inoue M."/>
        </authorList>
    </citation>
    <scope>NUCLEOTIDE SEQUENCE [LARGE SCALE GENOMIC DNA]</scope>
    <source>
        <strain evidence="3 4">KCTC 22478</strain>
    </source>
</reference>
<dbReference type="Proteomes" id="UP001138708">
    <property type="component" value="Unassembled WGS sequence"/>
</dbReference>
<evidence type="ECO:0000313" key="4">
    <source>
        <dbReference type="Proteomes" id="UP000746741"/>
    </source>
</evidence>
<dbReference type="Proteomes" id="UP000746741">
    <property type="component" value="Unassembled WGS sequence"/>
</dbReference>
<feature type="transmembrane region" description="Helical" evidence="1">
    <location>
        <begin position="7"/>
        <end position="28"/>
    </location>
</feature>
<dbReference type="EMBL" id="JAAVUP010000003">
    <property type="protein sequence ID" value="NKE17682.1"/>
    <property type="molecule type" value="Genomic_DNA"/>
</dbReference>
<evidence type="ECO:0000313" key="5">
    <source>
        <dbReference type="Proteomes" id="UP001138708"/>
    </source>
</evidence>
<evidence type="ECO:0000313" key="2">
    <source>
        <dbReference type="EMBL" id="MBR0658493.1"/>
    </source>
</evidence>
<organism evidence="2 5">
    <name type="scientific">Neoroseomonas oryzicola</name>
    <dbReference type="NCBI Taxonomy" id="535904"/>
    <lineage>
        <taxon>Bacteria</taxon>
        <taxon>Pseudomonadati</taxon>
        <taxon>Pseudomonadota</taxon>
        <taxon>Alphaproteobacteria</taxon>
        <taxon>Acetobacterales</taxon>
        <taxon>Acetobacteraceae</taxon>
        <taxon>Neoroseomonas</taxon>
    </lineage>
</organism>
<dbReference type="RefSeq" id="WP_168041590.1">
    <property type="nucleotide sequence ID" value="NZ_JAAEDK010000007.1"/>
</dbReference>
<sequence>MKALTRALLDGAMVVLPIGAVVLLVLGIFNRLERAADPLSGPFGHPAIVAAVVLTVLCAAIGLAIRSAAGRRTREVLEALLLERIPGYRLAKAFTGDGPLLERGGRAMRPALAAIEEGQCPALVMDEFADGRLLVFVPGSPAPMSGAVYIFAPDKVVLLDVPLLPFLKAISSWGLGLREIVERR</sequence>
<evidence type="ECO:0008006" key="6">
    <source>
        <dbReference type="Google" id="ProtNLM"/>
    </source>
</evidence>
<proteinExistence type="predicted"/>
<name>A0A9X9WDT3_9PROT</name>
<gene>
    <name evidence="3" type="ORF">GWK15_12080</name>
    <name evidence="2" type="ORF">GXW75_04470</name>
</gene>
<dbReference type="EMBL" id="JAAEDK010000007">
    <property type="protein sequence ID" value="MBR0658493.1"/>
    <property type="molecule type" value="Genomic_DNA"/>
</dbReference>
<feature type="transmembrane region" description="Helical" evidence="1">
    <location>
        <begin position="48"/>
        <end position="65"/>
    </location>
</feature>